<dbReference type="AlphaFoldDB" id="A0AAN7P0V3"/>
<dbReference type="Gene3D" id="3.40.50.410">
    <property type="entry name" value="von Willebrand factor, type A domain"/>
    <property type="match status" value="1"/>
</dbReference>
<keyword evidence="3" id="KW-0732">Signal</keyword>
<evidence type="ECO:0000256" key="1">
    <source>
        <dbReference type="SAM" id="MobiDB-lite"/>
    </source>
</evidence>
<evidence type="ECO:0000259" key="4">
    <source>
        <dbReference type="Pfam" id="PF00092"/>
    </source>
</evidence>
<feature type="chain" id="PRO_5042955672" evidence="3">
    <location>
        <begin position="20"/>
        <end position="1214"/>
    </location>
</feature>
<evidence type="ECO:0000256" key="3">
    <source>
        <dbReference type="SAM" id="SignalP"/>
    </source>
</evidence>
<feature type="domain" description="Calcium-activated chloride channel N-terminal" evidence="5">
    <location>
        <begin position="21"/>
        <end position="266"/>
    </location>
</feature>
<evidence type="ECO:0000313" key="6">
    <source>
        <dbReference type="EMBL" id="KAK4874647.1"/>
    </source>
</evidence>
<keyword evidence="7" id="KW-1185">Reference proteome</keyword>
<keyword evidence="2" id="KW-0812">Transmembrane</keyword>
<dbReference type="Proteomes" id="UP001353858">
    <property type="component" value="Unassembled WGS sequence"/>
</dbReference>
<keyword evidence="2" id="KW-1133">Transmembrane helix</keyword>
<dbReference type="InterPro" id="IPR036465">
    <property type="entry name" value="vWFA_dom_sf"/>
</dbReference>
<dbReference type="InterPro" id="IPR002035">
    <property type="entry name" value="VWF_A"/>
</dbReference>
<feature type="transmembrane region" description="Helical" evidence="2">
    <location>
        <begin position="919"/>
        <end position="943"/>
    </location>
</feature>
<protein>
    <submittedName>
        <fullName evidence="6">Uncharacterized protein</fullName>
    </submittedName>
</protein>
<feature type="signal peptide" evidence="3">
    <location>
        <begin position="1"/>
        <end position="19"/>
    </location>
</feature>
<reference evidence="7" key="1">
    <citation type="submission" date="2023-01" db="EMBL/GenBank/DDBJ databases">
        <title>Key to firefly adult light organ development and bioluminescence: homeobox transcription factors regulate luciferase expression and transportation to peroxisome.</title>
        <authorList>
            <person name="Fu X."/>
        </authorList>
    </citation>
    <scope>NUCLEOTIDE SEQUENCE [LARGE SCALE GENOMIC DNA]</scope>
</reference>
<sequence>MSFATNILLIFVIGHCGGALELRSGAYEDLIIGISDAVPIAECQTILANLEATLTSASQYLFSVLDGRAFLQSATVVLPASWPNSCAPKPVMAGSGDFQDVTILPKDMRGKIWTQQSTGCGQSGDQIYFGYEGLLHKDETLARLFVKNFAMYRFGVFEEEGYENDPIYPTCYYDDENKRNRVTGCSDLPIKDNGICSNGHDKIYNKSQIVDEKARSSILFAAEVPSVSMFCDEGTHDQYAPTKHNLICNRRSTFDIISNHADFSSNTISSNHHTNEITNTTPRFFYKKQNITRYILVIENTKDMQVRESWSYLRHAIKKWSLFDLPKNTEIGVILAQDNGATKILDIISLQNSNSWDVLPNIPFSSGDSGQPACLHCALKDAMTMLADQSKYRSAARNVIVLIAPGMNINTQLENLIKEAKKSKIRIVTINYPEVIRSQPLDYLATQTDGVAFTVVEQKYNVDTSMLSTYFELTNVLYSIIQRFYSGNPSDLPMEIHRRKLIDDGRTSVTGSFVLDDNMGEPARFMLYVHNVEQPLIRGLSLVSPGHQEYSRLTETMVIAKIISLAVNISEPGTWTYTIDRYTGNPQPYYVQVMATPRSRIAPVVHARFWIHANKPGGPLILLTEVKQGNWPVLGAKVEASFTRSEVNGSVAYTDRVELLDTGSGDPDITKGDGIYSRYFSAAAGGPGTYTFEVTVTDNGNTAYSWQGSFKTSEDKPCCGSIVPTSSVQPLSPFQRVLPRVTIQISSEDMVKGSQVAVGKIGDLKVQIKAEDMKALLTWTSPDMGGTRAARYQIKYATTYTDIVDNYEVLAKTWEHNAPHVLPAGSETTFTLDMTKDRNLLDKPLYFAVRAFPQVYSDALASPISNWVRVLVPSPPPPPTVIPTFIPSDQTPWPNQINSVGIDPVAPGLSRNGNFGIEVILPIVIGVVILAIILSLYCYFCVIKRRSRNNNKKPIKHSNGLQTDKLSSAVTIVPSSPLHSSQNSQGYINHSDLPDHHTVGVPINSYTYEDEPKKRYSLVHQQEQQLIEELKQQQFQNQQRELNTPNNTYAGLSVISSNSLQRGGHTLSPYNSWSASQLLHEHERRHSPLENMIPEDQLLAQHQSELDHMSLNGQNVDHISMNGHQIANQIPDHYTQTHAPPVPPLPIYNSNGYPINYNIYGVHQPQQMVATQQNHPIYQSMQRNEPLGPYNTSLQGSLNSVNSGEKKRRNVTMV</sequence>
<name>A0AAN7P0V3_9COLE</name>
<evidence type="ECO:0000259" key="5">
    <source>
        <dbReference type="Pfam" id="PF08434"/>
    </source>
</evidence>
<dbReference type="SUPFAM" id="SSF53300">
    <property type="entry name" value="vWA-like"/>
    <property type="match status" value="1"/>
</dbReference>
<accession>A0AAN7P0V3</accession>
<evidence type="ECO:0000313" key="7">
    <source>
        <dbReference type="Proteomes" id="UP001353858"/>
    </source>
</evidence>
<gene>
    <name evidence="6" type="ORF">RN001_014007</name>
</gene>
<feature type="region of interest" description="Disordered" evidence="1">
    <location>
        <begin position="1186"/>
        <end position="1214"/>
    </location>
</feature>
<dbReference type="InterPro" id="IPR013642">
    <property type="entry name" value="CLCA_N"/>
</dbReference>
<evidence type="ECO:0000256" key="2">
    <source>
        <dbReference type="SAM" id="Phobius"/>
    </source>
</evidence>
<organism evidence="6 7">
    <name type="scientific">Aquatica leii</name>
    <dbReference type="NCBI Taxonomy" id="1421715"/>
    <lineage>
        <taxon>Eukaryota</taxon>
        <taxon>Metazoa</taxon>
        <taxon>Ecdysozoa</taxon>
        <taxon>Arthropoda</taxon>
        <taxon>Hexapoda</taxon>
        <taxon>Insecta</taxon>
        <taxon>Pterygota</taxon>
        <taxon>Neoptera</taxon>
        <taxon>Endopterygota</taxon>
        <taxon>Coleoptera</taxon>
        <taxon>Polyphaga</taxon>
        <taxon>Elateriformia</taxon>
        <taxon>Elateroidea</taxon>
        <taxon>Lampyridae</taxon>
        <taxon>Luciolinae</taxon>
        <taxon>Aquatica</taxon>
    </lineage>
</organism>
<keyword evidence="2" id="KW-0472">Membrane</keyword>
<dbReference type="GO" id="GO:0032991">
    <property type="term" value="C:protein-containing complex"/>
    <property type="evidence" value="ECO:0007669"/>
    <property type="project" value="UniProtKB-ARBA"/>
</dbReference>
<feature type="compositionally biased region" description="Polar residues" evidence="1">
    <location>
        <begin position="1190"/>
        <end position="1203"/>
    </location>
</feature>
<feature type="domain" description="VWFA" evidence="4">
    <location>
        <begin position="326"/>
        <end position="457"/>
    </location>
</feature>
<comment type="caution">
    <text evidence="6">The sequence shown here is derived from an EMBL/GenBank/DDBJ whole genome shotgun (WGS) entry which is preliminary data.</text>
</comment>
<dbReference type="EMBL" id="JARPUR010000006">
    <property type="protein sequence ID" value="KAK4874647.1"/>
    <property type="molecule type" value="Genomic_DNA"/>
</dbReference>
<dbReference type="Pfam" id="PF08434">
    <property type="entry name" value="CLCA"/>
    <property type="match status" value="1"/>
</dbReference>
<proteinExistence type="predicted"/>
<dbReference type="Pfam" id="PF00092">
    <property type="entry name" value="VWA"/>
    <property type="match status" value="1"/>
</dbReference>